<sequence length="493" mass="52356">MNHVNPIDLPILIISALLLVGLFASKLGGRLGVPGLVLFLIIGMLAGSEGPGGIDFENYGLTQAVGIITLAFILYSGGLETNWSHTRPALRGGLVLATVGVLLTTSLVAAVAHALLGLPWLTSFLLGAVVSSTDASAVFSVLKERALGLKGQIKPLLEFESGVNDPMAIFLVIGLTSLIGHPGTPWPEMLLLFVKQMLLGAAFGAGLGWLAVRTFNRIDLPSEGLYTVLSVALVGLVYALTALVGGSGFLAVYIAGVVLGNSTFVHKRSLRHWHEGLTYLLEIGMFLLLGLLVFPSKVVEIAVPGLLISLFLMFVARPVAVFVSLALTRMPVRHQGMVAWVGLRGAVPIILATFPLLEHLPGSQTIFNVAFFIMLTSLLIQGTTLPAVARWLGVEEQASGPNTQRLLFTPTGAGKNDLVEVVVPPQSQVVGQRIVDLRFPAEALILLIHRAGEYIVPNGSTIIQAGDELQVLGSREFADEVRARIEPKGPQPA</sequence>
<feature type="transmembrane region" description="Helical" evidence="9">
    <location>
        <begin position="337"/>
        <end position="357"/>
    </location>
</feature>
<dbReference type="PANTHER" id="PTHR32507:SF7">
    <property type="entry name" value="K(+)_H(+) ANTIPORTER NHAP2"/>
    <property type="match status" value="1"/>
</dbReference>
<keyword evidence="4" id="KW-1003">Cell membrane</keyword>
<dbReference type="Pfam" id="PF00999">
    <property type="entry name" value="Na_H_Exchanger"/>
    <property type="match status" value="1"/>
</dbReference>
<proteinExistence type="predicted"/>
<dbReference type="SUPFAM" id="SSF116726">
    <property type="entry name" value="TrkA C-terminal domain-like"/>
    <property type="match status" value="1"/>
</dbReference>
<feature type="domain" description="RCK C-terminal" evidence="10">
    <location>
        <begin position="406"/>
        <end position="487"/>
    </location>
</feature>
<dbReference type="Pfam" id="PF02080">
    <property type="entry name" value="TrkA_C"/>
    <property type="match status" value="1"/>
</dbReference>
<comment type="caution">
    <text evidence="11">The sequence shown here is derived from an EMBL/GenBank/DDBJ whole genome shotgun (WGS) entry which is preliminary data.</text>
</comment>
<dbReference type="PROSITE" id="PS51202">
    <property type="entry name" value="RCK_C"/>
    <property type="match status" value="1"/>
</dbReference>
<feature type="transmembrane region" description="Helical" evidence="9">
    <location>
        <begin position="189"/>
        <end position="212"/>
    </location>
</feature>
<evidence type="ECO:0000256" key="8">
    <source>
        <dbReference type="ARBA" id="ARBA00023136"/>
    </source>
</evidence>
<keyword evidence="12" id="KW-1185">Reference proteome</keyword>
<reference evidence="12" key="1">
    <citation type="journal article" date="2019" name="Int. J. Syst. Evol. Microbiol.">
        <title>The Global Catalogue of Microorganisms (GCM) 10K type strain sequencing project: providing services to taxonomists for standard genome sequencing and annotation.</title>
        <authorList>
            <consortium name="The Broad Institute Genomics Platform"/>
            <consortium name="The Broad Institute Genome Sequencing Center for Infectious Disease"/>
            <person name="Wu L."/>
            <person name="Ma J."/>
        </authorList>
    </citation>
    <scope>NUCLEOTIDE SEQUENCE [LARGE SCALE GENOMIC DNA]</scope>
    <source>
        <strain evidence="12">JCM 19173</strain>
    </source>
</reference>
<feature type="transmembrane region" description="Helical" evidence="9">
    <location>
        <begin position="31"/>
        <end position="47"/>
    </location>
</feature>
<dbReference type="InterPro" id="IPR006153">
    <property type="entry name" value="Cation/H_exchanger_TM"/>
</dbReference>
<keyword evidence="3" id="KW-0050">Antiport</keyword>
<dbReference type="RefSeq" id="WP_189069729.1">
    <property type="nucleotide sequence ID" value="NZ_BMPE01000009.1"/>
</dbReference>
<evidence type="ECO:0000259" key="10">
    <source>
        <dbReference type="PROSITE" id="PS51202"/>
    </source>
</evidence>
<evidence type="ECO:0000256" key="4">
    <source>
        <dbReference type="ARBA" id="ARBA00022475"/>
    </source>
</evidence>
<dbReference type="NCBIfam" id="NF003716">
    <property type="entry name" value="PRK05326.1-3"/>
    <property type="match status" value="1"/>
</dbReference>
<evidence type="ECO:0000256" key="5">
    <source>
        <dbReference type="ARBA" id="ARBA00022692"/>
    </source>
</evidence>
<dbReference type="PANTHER" id="PTHR32507">
    <property type="entry name" value="NA(+)/H(+) ANTIPORTER 1"/>
    <property type="match status" value="1"/>
</dbReference>
<keyword evidence="6 9" id="KW-1133">Transmembrane helix</keyword>
<accession>A0ABQ2FMI6</accession>
<dbReference type="NCBIfam" id="NF003715">
    <property type="entry name" value="PRK05326.1-2"/>
    <property type="match status" value="1"/>
</dbReference>
<evidence type="ECO:0000256" key="1">
    <source>
        <dbReference type="ARBA" id="ARBA00004651"/>
    </source>
</evidence>
<name>A0ABQ2FMI6_9DEIO</name>
<keyword evidence="8 9" id="KW-0472">Membrane</keyword>
<feature type="transmembrane region" description="Helical" evidence="9">
    <location>
        <begin position="163"/>
        <end position="183"/>
    </location>
</feature>
<evidence type="ECO:0000256" key="9">
    <source>
        <dbReference type="SAM" id="Phobius"/>
    </source>
</evidence>
<dbReference type="Proteomes" id="UP000604341">
    <property type="component" value="Unassembled WGS sequence"/>
</dbReference>
<gene>
    <name evidence="11" type="ORF">GCM10010844_29260</name>
</gene>
<dbReference type="EMBL" id="BMPE01000009">
    <property type="protein sequence ID" value="GGL08642.1"/>
    <property type="molecule type" value="Genomic_DNA"/>
</dbReference>
<evidence type="ECO:0000256" key="7">
    <source>
        <dbReference type="ARBA" id="ARBA00023065"/>
    </source>
</evidence>
<feature type="transmembrane region" description="Helical" evidence="9">
    <location>
        <begin position="224"/>
        <end position="241"/>
    </location>
</feature>
<protein>
    <submittedName>
        <fullName evidence="11">K+/H+ antiporter</fullName>
    </submittedName>
</protein>
<organism evidence="11 12">
    <name type="scientific">Deinococcus radiotolerans</name>
    <dbReference type="NCBI Taxonomy" id="1309407"/>
    <lineage>
        <taxon>Bacteria</taxon>
        <taxon>Thermotogati</taxon>
        <taxon>Deinococcota</taxon>
        <taxon>Deinococci</taxon>
        <taxon>Deinococcales</taxon>
        <taxon>Deinococcaceae</taxon>
        <taxon>Deinococcus</taxon>
    </lineage>
</organism>
<keyword evidence="5 9" id="KW-0812">Transmembrane</keyword>
<dbReference type="InterPro" id="IPR038770">
    <property type="entry name" value="Na+/solute_symporter_sf"/>
</dbReference>
<dbReference type="Gene3D" id="1.20.1530.20">
    <property type="match status" value="1"/>
</dbReference>
<evidence type="ECO:0000313" key="11">
    <source>
        <dbReference type="EMBL" id="GGL08642.1"/>
    </source>
</evidence>
<dbReference type="Gene3D" id="3.30.70.1450">
    <property type="entry name" value="Regulator of K+ conductance, C-terminal domain"/>
    <property type="match status" value="1"/>
</dbReference>
<dbReference type="InterPro" id="IPR006037">
    <property type="entry name" value="RCK_C"/>
</dbReference>
<feature type="transmembrane region" description="Helical" evidence="9">
    <location>
        <begin position="301"/>
        <end position="325"/>
    </location>
</feature>
<feature type="transmembrane region" description="Helical" evidence="9">
    <location>
        <begin position="89"/>
        <end position="114"/>
    </location>
</feature>
<feature type="transmembrane region" description="Helical" evidence="9">
    <location>
        <begin position="6"/>
        <end position="24"/>
    </location>
</feature>
<keyword evidence="7" id="KW-0406">Ion transport</keyword>
<feature type="transmembrane region" description="Helical" evidence="9">
    <location>
        <begin position="59"/>
        <end position="77"/>
    </location>
</feature>
<keyword evidence="2" id="KW-0813">Transport</keyword>
<evidence type="ECO:0000256" key="6">
    <source>
        <dbReference type="ARBA" id="ARBA00022989"/>
    </source>
</evidence>
<comment type="subcellular location">
    <subcellularLocation>
        <location evidence="1">Cell membrane</location>
        <topology evidence="1">Multi-pass membrane protein</topology>
    </subcellularLocation>
</comment>
<feature type="transmembrane region" description="Helical" evidence="9">
    <location>
        <begin position="369"/>
        <end position="389"/>
    </location>
</feature>
<dbReference type="InterPro" id="IPR036721">
    <property type="entry name" value="RCK_C_sf"/>
</dbReference>
<evidence type="ECO:0000256" key="3">
    <source>
        <dbReference type="ARBA" id="ARBA00022449"/>
    </source>
</evidence>
<feature type="transmembrane region" description="Helical" evidence="9">
    <location>
        <begin position="277"/>
        <end position="295"/>
    </location>
</feature>
<evidence type="ECO:0000256" key="2">
    <source>
        <dbReference type="ARBA" id="ARBA00022448"/>
    </source>
</evidence>
<evidence type="ECO:0000313" key="12">
    <source>
        <dbReference type="Proteomes" id="UP000604341"/>
    </source>
</evidence>